<dbReference type="Proteomes" id="UP000198736">
    <property type="component" value="Unassembled WGS sequence"/>
</dbReference>
<evidence type="ECO:0000313" key="2">
    <source>
        <dbReference type="Proteomes" id="UP000198736"/>
    </source>
</evidence>
<dbReference type="STRING" id="1742973.COMA2_10152"/>
<reference evidence="2" key="1">
    <citation type="submission" date="2015-10" db="EMBL/GenBank/DDBJ databases">
        <authorList>
            <person name="Luecker S."/>
            <person name="Luecker S."/>
        </authorList>
    </citation>
    <scope>NUCLEOTIDE SEQUENCE [LARGE SCALE GENOMIC DNA]</scope>
</reference>
<sequence length="176" mass="19635">MQIMLDQDHWEVDAPLTMEHVLTEVSERAHARARIVTRLQLDQRTITDRDLDPAFLAESVGRFQQLTAVSQPMPELIQAAEGSIRKYAATLRTEGTALLSTLRFGPWSLSRLDGWLGQLADYLEFVEGASTTMEGGAGGSALAPWVQQLLEARAVSDLVRVADLLEYEIFPRLDVR</sequence>
<keyword evidence="2" id="KW-1185">Reference proteome</keyword>
<gene>
    <name evidence="1" type="ORF">COMA2_10152</name>
</gene>
<proteinExistence type="predicted"/>
<dbReference type="OrthoDB" id="9797424at2"/>
<dbReference type="RefSeq" id="WP_090893748.1">
    <property type="nucleotide sequence ID" value="NZ_CZPZ01000001.1"/>
</dbReference>
<evidence type="ECO:0000313" key="1">
    <source>
        <dbReference type="EMBL" id="CUS31522.1"/>
    </source>
</evidence>
<protein>
    <submittedName>
        <fullName evidence="1">Uncharacterized protein</fullName>
    </submittedName>
</protein>
<organism evidence="1 2">
    <name type="scientific">Candidatus Nitrospira nitrificans</name>
    <dbReference type="NCBI Taxonomy" id="1742973"/>
    <lineage>
        <taxon>Bacteria</taxon>
        <taxon>Pseudomonadati</taxon>
        <taxon>Nitrospirota</taxon>
        <taxon>Nitrospiria</taxon>
        <taxon>Nitrospirales</taxon>
        <taxon>Nitrospiraceae</taxon>
        <taxon>Nitrospira</taxon>
    </lineage>
</organism>
<dbReference type="AlphaFoldDB" id="A0A0S4L8S3"/>
<name>A0A0S4L8S3_9BACT</name>
<dbReference type="EMBL" id="CZPZ01000001">
    <property type="protein sequence ID" value="CUS31522.1"/>
    <property type="molecule type" value="Genomic_DNA"/>
</dbReference>
<accession>A0A0S4L8S3</accession>